<feature type="compositionally biased region" description="Basic and acidic residues" evidence="2">
    <location>
        <begin position="66"/>
        <end position="82"/>
    </location>
</feature>
<feature type="region of interest" description="Disordered" evidence="2">
    <location>
        <begin position="372"/>
        <end position="431"/>
    </location>
</feature>
<evidence type="ECO:0000256" key="1">
    <source>
        <dbReference type="SAM" id="Coils"/>
    </source>
</evidence>
<feature type="coiled-coil region" evidence="1">
    <location>
        <begin position="538"/>
        <end position="616"/>
    </location>
</feature>
<organism evidence="3 4">
    <name type="scientific">Mizuhopecten yessoensis</name>
    <name type="common">Japanese scallop</name>
    <name type="synonym">Patinopecten yessoensis</name>
    <dbReference type="NCBI Taxonomy" id="6573"/>
    <lineage>
        <taxon>Eukaryota</taxon>
        <taxon>Metazoa</taxon>
        <taxon>Spiralia</taxon>
        <taxon>Lophotrochozoa</taxon>
        <taxon>Mollusca</taxon>
        <taxon>Bivalvia</taxon>
        <taxon>Autobranchia</taxon>
        <taxon>Pteriomorphia</taxon>
        <taxon>Pectinida</taxon>
        <taxon>Pectinoidea</taxon>
        <taxon>Pectinidae</taxon>
        <taxon>Mizuhopecten</taxon>
    </lineage>
</organism>
<feature type="region of interest" description="Disordered" evidence="2">
    <location>
        <begin position="218"/>
        <end position="258"/>
    </location>
</feature>
<reference evidence="3 4" key="1">
    <citation type="journal article" date="2017" name="Nat. Ecol. Evol.">
        <title>Scallop genome provides insights into evolution of bilaterian karyotype and development.</title>
        <authorList>
            <person name="Wang S."/>
            <person name="Zhang J."/>
            <person name="Jiao W."/>
            <person name="Li J."/>
            <person name="Xun X."/>
            <person name="Sun Y."/>
            <person name="Guo X."/>
            <person name="Huan P."/>
            <person name="Dong B."/>
            <person name="Zhang L."/>
            <person name="Hu X."/>
            <person name="Sun X."/>
            <person name="Wang J."/>
            <person name="Zhao C."/>
            <person name="Wang Y."/>
            <person name="Wang D."/>
            <person name="Huang X."/>
            <person name="Wang R."/>
            <person name="Lv J."/>
            <person name="Li Y."/>
            <person name="Zhang Z."/>
            <person name="Liu B."/>
            <person name="Lu W."/>
            <person name="Hui Y."/>
            <person name="Liang J."/>
            <person name="Zhou Z."/>
            <person name="Hou R."/>
            <person name="Li X."/>
            <person name="Liu Y."/>
            <person name="Li H."/>
            <person name="Ning X."/>
            <person name="Lin Y."/>
            <person name="Zhao L."/>
            <person name="Xing Q."/>
            <person name="Dou J."/>
            <person name="Li Y."/>
            <person name="Mao J."/>
            <person name="Guo H."/>
            <person name="Dou H."/>
            <person name="Li T."/>
            <person name="Mu C."/>
            <person name="Jiang W."/>
            <person name="Fu Q."/>
            <person name="Fu X."/>
            <person name="Miao Y."/>
            <person name="Liu J."/>
            <person name="Yu Q."/>
            <person name="Li R."/>
            <person name="Liao H."/>
            <person name="Li X."/>
            <person name="Kong Y."/>
            <person name="Jiang Z."/>
            <person name="Chourrout D."/>
            <person name="Li R."/>
            <person name="Bao Z."/>
        </authorList>
    </citation>
    <scope>NUCLEOTIDE SEQUENCE [LARGE SCALE GENOMIC DNA]</scope>
    <source>
        <strain evidence="3 4">PY_sf001</strain>
    </source>
</reference>
<accession>A0A210PUF4</accession>
<evidence type="ECO:0000313" key="3">
    <source>
        <dbReference type="EMBL" id="OWF40137.1"/>
    </source>
</evidence>
<feature type="compositionally biased region" description="Basic and acidic residues" evidence="2">
    <location>
        <begin position="93"/>
        <end position="102"/>
    </location>
</feature>
<protein>
    <submittedName>
        <fullName evidence="3">Uncharacterized protein</fullName>
    </submittedName>
</protein>
<feature type="compositionally biased region" description="Low complexity" evidence="2">
    <location>
        <begin position="372"/>
        <end position="406"/>
    </location>
</feature>
<feature type="region of interest" description="Disordered" evidence="2">
    <location>
        <begin position="452"/>
        <end position="472"/>
    </location>
</feature>
<feature type="region of interest" description="Disordered" evidence="2">
    <location>
        <begin position="484"/>
        <end position="513"/>
    </location>
</feature>
<dbReference type="EMBL" id="NEDP02005485">
    <property type="protein sequence ID" value="OWF40137.1"/>
    <property type="molecule type" value="Genomic_DNA"/>
</dbReference>
<proteinExistence type="predicted"/>
<feature type="compositionally biased region" description="Low complexity" evidence="2">
    <location>
        <begin position="218"/>
        <end position="248"/>
    </location>
</feature>
<dbReference type="OrthoDB" id="6123234at2759"/>
<keyword evidence="4" id="KW-1185">Reference proteome</keyword>
<name>A0A210PUF4_MIZYE</name>
<feature type="compositionally biased region" description="Basic residues" evidence="2">
    <location>
        <begin position="56"/>
        <end position="65"/>
    </location>
</feature>
<comment type="caution">
    <text evidence="3">The sequence shown here is derived from an EMBL/GenBank/DDBJ whole genome shotgun (WGS) entry which is preliminary data.</text>
</comment>
<gene>
    <name evidence="3" type="ORF">KP79_PYT23395</name>
</gene>
<evidence type="ECO:0000256" key="2">
    <source>
        <dbReference type="SAM" id="MobiDB-lite"/>
    </source>
</evidence>
<evidence type="ECO:0000313" key="4">
    <source>
        <dbReference type="Proteomes" id="UP000242188"/>
    </source>
</evidence>
<dbReference type="Proteomes" id="UP000242188">
    <property type="component" value="Unassembled WGS sequence"/>
</dbReference>
<dbReference type="AlphaFoldDB" id="A0A210PUF4"/>
<feature type="compositionally biased region" description="Basic and acidic residues" evidence="2">
    <location>
        <begin position="498"/>
        <end position="513"/>
    </location>
</feature>
<feature type="region of interest" description="Disordered" evidence="2">
    <location>
        <begin position="50"/>
        <end position="102"/>
    </location>
</feature>
<sequence>MYLTRQKMELSAVVSEFTRQNDRSGISRRLSEHKEIRGVSKRMKFRQLNLNPFLRGRSKSKKKNAKKSDHPNQSPKKDDIDPVNHGIQCRSPDNSRKDNEHVRVKESDIVDLDFDYSSSKVIQRGGESQLDLSIDIKSQYRLQLDDYYYPIGNEESEFPEERCHYDVRSDFIGCDHFVVDEDGNQYSSGGSLPDRANIDIDPYSNTIRKVRSRIKTNPWLPSPKLSPSSLKAPSEVLSSSEGDSGSEGNPDDKLDDLYCENEDNFNDKENVIEQLESPLTVTTDADVKASVQCRHQQNDLNYRWSIISEGDIDLTSPTIEALRESFSNLEHKVSFEYEDKVDSVLEGDEADPRSLTCLSINDLFDDSLIQSDDSSSLQSSMTSSEDISSVAEMSSSRESSVMTESEAGANTESENGDNFEDLSPLDGDPLSNENAFHVKMCNMDDSIDAGYSSLSRDSRMSSDSDSDSYTTEKKLRTIRSTTDIRTFFEEEEEEDEEKKDSEEKDLNEERTTTDSYEKFANDLRKCNAPTSRTFSEVRLSLEEKVKQLRLEKIIVEQKIREAQEAEKIRLQEKLRFKQQMSEQRKEVLLQTLNGLKERLENQSERLEQNYSEVLDMQEKYSRRRQPFLFVAPNPVSS</sequence>
<keyword evidence="1" id="KW-0175">Coiled coil</keyword>